<reference evidence="1" key="1">
    <citation type="submission" date="2021-06" db="EMBL/GenBank/DDBJ databases">
        <title>Comparative genomics, transcriptomics and evolutionary studies reveal genomic signatures of adaptation to plant cell wall in hemibiotrophic fungi.</title>
        <authorList>
            <consortium name="DOE Joint Genome Institute"/>
            <person name="Baroncelli R."/>
            <person name="Diaz J.F."/>
            <person name="Benocci T."/>
            <person name="Peng M."/>
            <person name="Battaglia E."/>
            <person name="Haridas S."/>
            <person name="Andreopoulos W."/>
            <person name="Labutti K."/>
            <person name="Pangilinan J."/>
            <person name="Floch G.L."/>
            <person name="Makela M.R."/>
            <person name="Henrissat B."/>
            <person name="Grigoriev I.V."/>
            <person name="Crouch J.A."/>
            <person name="De Vries R.P."/>
            <person name="Sukno S.A."/>
            <person name="Thon M.R."/>
        </authorList>
    </citation>
    <scope>NUCLEOTIDE SEQUENCE</scope>
    <source>
        <strain evidence="1">CBS 125086</strain>
    </source>
</reference>
<comment type="caution">
    <text evidence="1">The sequence shown here is derived from an EMBL/GenBank/DDBJ whole genome shotgun (WGS) entry which is preliminary data.</text>
</comment>
<dbReference type="EMBL" id="JAHLJV010000027">
    <property type="protein sequence ID" value="KAK1593138.1"/>
    <property type="molecule type" value="Genomic_DNA"/>
</dbReference>
<dbReference type="RefSeq" id="XP_060414462.1">
    <property type="nucleotide sequence ID" value="XM_060551371.1"/>
</dbReference>
<protein>
    <submittedName>
        <fullName evidence="1">Uncharacterized protein</fullName>
    </submittedName>
</protein>
<evidence type="ECO:0000313" key="1">
    <source>
        <dbReference type="EMBL" id="KAK1593138.1"/>
    </source>
</evidence>
<evidence type="ECO:0000313" key="2">
    <source>
        <dbReference type="Proteomes" id="UP001230504"/>
    </source>
</evidence>
<sequence length="174" mass="19475">MTASKISQHGQKTVAGHLGELFHLAVVALRDLGAFSKLASRPILLGQSLHQILQLVIQTLPRTASSTLALYVFFKYTARLYDIESCQGNLVIRAHSYVYDYPASKVSFCKAIDSLPDIFCVFYSLSTACYLISNPLMSCQGSPRKETDLHVKRNSRESLRTARDLSLIHRQWAP</sequence>
<proteinExistence type="predicted"/>
<organism evidence="1 2">
    <name type="scientific">Colletotrichum navitas</name>
    <dbReference type="NCBI Taxonomy" id="681940"/>
    <lineage>
        <taxon>Eukaryota</taxon>
        <taxon>Fungi</taxon>
        <taxon>Dikarya</taxon>
        <taxon>Ascomycota</taxon>
        <taxon>Pezizomycotina</taxon>
        <taxon>Sordariomycetes</taxon>
        <taxon>Hypocreomycetidae</taxon>
        <taxon>Glomerellales</taxon>
        <taxon>Glomerellaceae</taxon>
        <taxon>Colletotrichum</taxon>
        <taxon>Colletotrichum graminicola species complex</taxon>
    </lineage>
</organism>
<dbReference type="Proteomes" id="UP001230504">
    <property type="component" value="Unassembled WGS sequence"/>
</dbReference>
<dbReference type="GeneID" id="85435611"/>
<name>A0AAD8PZS0_9PEZI</name>
<keyword evidence="2" id="KW-1185">Reference proteome</keyword>
<dbReference type="AlphaFoldDB" id="A0AAD8PZS0"/>
<gene>
    <name evidence="1" type="ORF">LY79DRAFT_188728</name>
</gene>
<accession>A0AAD8PZS0</accession>